<gene>
    <name evidence="3" type="ORF">COCNU_03G015000</name>
</gene>
<sequence>MGRRIPYSPEANNAPFFHPVLVLSLAVAWIIASIAVVISLCASCHRKRASSKSRSKPPSPRSNDAAAAEAATVEVSEHLQAPSPPAEEDEEEGETTEIERMPEAAAEHGPILPTVVLPSSTSKRKLSISLSTKLPQKIKSKREKAASEDSIWKKTIILGEKCKVPDDEDEDEDGGNRQRIYHPRTPRSVPVSRNSSFANRSDVPS</sequence>
<name>A0A8K0MZV5_COCNU</name>
<keyword evidence="2" id="KW-0472">Membrane</keyword>
<feature type="region of interest" description="Disordered" evidence="1">
    <location>
        <begin position="162"/>
        <end position="205"/>
    </location>
</feature>
<feature type="transmembrane region" description="Helical" evidence="2">
    <location>
        <begin position="20"/>
        <end position="44"/>
    </location>
</feature>
<reference evidence="3" key="2">
    <citation type="submission" date="2019-07" db="EMBL/GenBank/DDBJ databases">
        <authorList>
            <person name="Yang Y."/>
            <person name="Bocs S."/>
            <person name="Baudouin L."/>
        </authorList>
    </citation>
    <scope>NUCLEOTIDE SEQUENCE</scope>
    <source>
        <tissue evidence="3">Spear leaf of Hainan Tall coconut</tissue>
    </source>
</reference>
<keyword evidence="4" id="KW-1185">Reference proteome</keyword>
<dbReference type="PANTHER" id="PTHR36801:SF3">
    <property type="entry name" value="OS06G0150300 PROTEIN"/>
    <property type="match status" value="1"/>
</dbReference>
<keyword evidence="2" id="KW-0812">Transmembrane</keyword>
<feature type="compositionally biased region" description="Basic and acidic residues" evidence="1">
    <location>
        <begin position="97"/>
        <end position="106"/>
    </location>
</feature>
<dbReference type="OrthoDB" id="1703859at2759"/>
<organism evidence="3 4">
    <name type="scientific">Cocos nucifera</name>
    <name type="common">Coconut palm</name>
    <dbReference type="NCBI Taxonomy" id="13894"/>
    <lineage>
        <taxon>Eukaryota</taxon>
        <taxon>Viridiplantae</taxon>
        <taxon>Streptophyta</taxon>
        <taxon>Embryophyta</taxon>
        <taxon>Tracheophyta</taxon>
        <taxon>Spermatophyta</taxon>
        <taxon>Magnoliopsida</taxon>
        <taxon>Liliopsida</taxon>
        <taxon>Arecaceae</taxon>
        <taxon>Arecoideae</taxon>
        <taxon>Cocoseae</taxon>
        <taxon>Attaleinae</taxon>
        <taxon>Cocos</taxon>
    </lineage>
</organism>
<reference evidence="3" key="1">
    <citation type="journal article" date="2017" name="Gigascience">
        <title>The genome draft of coconut (Cocos nucifera).</title>
        <authorList>
            <person name="Xiao Y."/>
            <person name="Xu P."/>
            <person name="Fan H."/>
            <person name="Baudouin L."/>
            <person name="Xia W."/>
            <person name="Bocs S."/>
            <person name="Xu J."/>
            <person name="Li Q."/>
            <person name="Guo A."/>
            <person name="Zhou L."/>
            <person name="Li J."/>
            <person name="Wu Y."/>
            <person name="Ma Z."/>
            <person name="Armero A."/>
            <person name="Issali A.E."/>
            <person name="Liu N."/>
            <person name="Peng M."/>
            <person name="Yang Y."/>
        </authorList>
    </citation>
    <scope>NUCLEOTIDE SEQUENCE</scope>
    <source>
        <tissue evidence="3">Spear leaf of Hainan Tall coconut</tissue>
    </source>
</reference>
<evidence type="ECO:0000313" key="4">
    <source>
        <dbReference type="Proteomes" id="UP000797356"/>
    </source>
</evidence>
<feature type="region of interest" description="Disordered" evidence="1">
    <location>
        <begin position="48"/>
        <end position="128"/>
    </location>
</feature>
<dbReference type="EMBL" id="CM017874">
    <property type="protein sequence ID" value="KAG1335381.1"/>
    <property type="molecule type" value="Genomic_DNA"/>
</dbReference>
<protein>
    <submittedName>
        <fullName evidence="3">Uncharacterized protein</fullName>
    </submittedName>
</protein>
<evidence type="ECO:0000256" key="2">
    <source>
        <dbReference type="SAM" id="Phobius"/>
    </source>
</evidence>
<feature type="compositionally biased region" description="Acidic residues" evidence="1">
    <location>
        <begin position="86"/>
        <end position="96"/>
    </location>
</feature>
<dbReference type="Proteomes" id="UP000797356">
    <property type="component" value="Chromosome 3"/>
</dbReference>
<dbReference type="AlphaFoldDB" id="A0A8K0MZV5"/>
<evidence type="ECO:0000313" key="3">
    <source>
        <dbReference type="EMBL" id="KAG1335381.1"/>
    </source>
</evidence>
<evidence type="ECO:0000256" key="1">
    <source>
        <dbReference type="SAM" id="MobiDB-lite"/>
    </source>
</evidence>
<dbReference type="PANTHER" id="PTHR36801">
    <property type="entry name" value="OS06G0150200 PROTEIN"/>
    <property type="match status" value="1"/>
</dbReference>
<keyword evidence="2" id="KW-1133">Transmembrane helix</keyword>
<comment type="caution">
    <text evidence="3">The sequence shown here is derived from an EMBL/GenBank/DDBJ whole genome shotgun (WGS) entry which is preliminary data.</text>
</comment>
<proteinExistence type="predicted"/>
<feature type="compositionally biased region" description="Low complexity" evidence="1">
    <location>
        <begin position="61"/>
        <end position="71"/>
    </location>
</feature>
<feature type="compositionally biased region" description="Polar residues" evidence="1">
    <location>
        <begin position="191"/>
        <end position="205"/>
    </location>
</feature>
<accession>A0A8K0MZV5</accession>